<dbReference type="InterPro" id="IPR029058">
    <property type="entry name" value="AB_hydrolase_fold"/>
</dbReference>
<feature type="domain" description="AB hydrolase-1" evidence="3">
    <location>
        <begin position="15"/>
        <end position="251"/>
    </location>
</feature>
<keyword evidence="1 4" id="KW-0378">Hydrolase</keyword>
<dbReference type="RefSeq" id="WP_229661395.1">
    <property type="nucleotide sequence ID" value="NZ_BJNA01000002.1"/>
</dbReference>
<reference evidence="4 5" key="1">
    <citation type="submission" date="2019-06" db="EMBL/GenBank/DDBJ databases">
        <title>Sequencing the genomes of 1000 actinobacteria strains.</title>
        <authorList>
            <person name="Klenk H.-P."/>
        </authorList>
    </citation>
    <scope>NUCLEOTIDE SEQUENCE [LARGE SCALE GENOMIC DNA]</scope>
    <source>
        <strain evidence="4 5">DSM 20427</strain>
    </source>
</reference>
<dbReference type="PANTHER" id="PTHR43798">
    <property type="entry name" value="MONOACYLGLYCEROL LIPASE"/>
    <property type="match status" value="1"/>
</dbReference>
<keyword evidence="5" id="KW-1185">Reference proteome</keyword>
<evidence type="ECO:0000256" key="2">
    <source>
        <dbReference type="SAM" id="MobiDB-lite"/>
    </source>
</evidence>
<dbReference type="SUPFAM" id="SSF53474">
    <property type="entry name" value="alpha/beta-Hydrolases"/>
    <property type="match status" value="1"/>
</dbReference>
<dbReference type="Gene3D" id="3.40.50.1820">
    <property type="entry name" value="alpha/beta hydrolase"/>
    <property type="match status" value="1"/>
</dbReference>
<comment type="caution">
    <text evidence="4">The sequence shown here is derived from an EMBL/GenBank/DDBJ whole genome shotgun (WGS) entry which is preliminary data.</text>
</comment>
<proteinExistence type="predicted"/>
<evidence type="ECO:0000313" key="4">
    <source>
        <dbReference type="EMBL" id="TQM99062.1"/>
    </source>
</evidence>
<dbReference type="AlphaFoldDB" id="A0A4Y3UJU1"/>
<evidence type="ECO:0000259" key="3">
    <source>
        <dbReference type="Pfam" id="PF12697"/>
    </source>
</evidence>
<accession>A0A4Y3UJU1</accession>
<gene>
    <name evidence="4" type="ORF">FHX68_1785</name>
</gene>
<sequence>MTPDAPASDLTVYALHALGGSAAEFRPVAAALRPGIRLVPIDLPGFGDAVDLPGYTVAEMADVVIDGIRRDDSAHGGRWLLLGHSMGGKVASVVARRALAGDDPVFGFAGVVLVAASPPTPEPMSEDKRAEMIGWARDGWLGENEARAFVEANTALPLGGECDARTIDDLRRAAPDAWVHWLEHGSREDVSAVVGTLDVPAVIVAGEDDDDLGADAQPRLHGDVYPRARLVRLRETGHLVPQERPEEVAAAIAALADEIEAHAPAVPADWARLIASPALTPRVRATLAARAIADDPAYRPRALTPAQLETLRRFADLVVPQSDAPAAGRGRIDLAARVDRQLAAGEGDGWRRADLPPDAVAAGLALDALADVNLDDDVVAALVSGRLELPGSALSPAQLQAWAEDARVDLVRHWLAHPASLARTGNDSFATRGFPEPRGFTMLAAGLREAWEPGGLGDVDTSRDTLPSGPAA</sequence>
<dbReference type="PRINTS" id="PR00412">
    <property type="entry name" value="EPOXHYDRLASE"/>
</dbReference>
<dbReference type="GO" id="GO:0016787">
    <property type="term" value="F:hydrolase activity"/>
    <property type="evidence" value="ECO:0007669"/>
    <property type="project" value="UniProtKB-KW"/>
</dbReference>
<protein>
    <submittedName>
        <fullName evidence="4">Alpha/beta hydrolase family protein</fullName>
    </submittedName>
</protein>
<dbReference type="Pfam" id="PF12697">
    <property type="entry name" value="Abhydrolase_6"/>
    <property type="match status" value="1"/>
</dbReference>
<evidence type="ECO:0000256" key="1">
    <source>
        <dbReference type="ARBA" id="ARBA00022801"/>
    </source>
</evidence>
<dbReference type="Proteomes" id="UP000319804">
    <property type="component" value="Unassembled WGS sequence"/>
</dbReference>
<organism evidence="4 5">
    <name type="scientific">Microbacterium lacticum</name>
    <dbReference type="NCBI Taxonomy" id="33885"/>
    <lineage>
        <taxon>Bacteria</taxon>
        <taxon>Bacillati</taxon>
        <taxon>Actinomycetota</taxon>
        <taxon>Actinomycetes</taxon>
        <taxon>Micrococcales</taxon>
        <taxon>Microbacteriaceae</taxon>
        <taxon>Microbacterium</taxon>
    </lineage>
</organism>
<evidence type="ECO:0000313" key="5">
    <source>
        <dbReference type="Proteomes" id="UP000319804"/>
    </source>
</evidence>
<name>A0A4Y3UJU1_9MICO</name>
<feature type="region of interest" description="Disordered" evidence="2">
    <location>
        <begin position="452"/>
        <end position="472"/>
    </location>
</feature>
<dbReference type="GO" id="GO:0016020">
    <property type="term" value="C:membrane"/>
    <property type="evidence" value="ECO:0007669"/>
    <property type="project" value="TreeGrafter"/>
</dbReference>
<dbReference type="InterPro" id="IPR000639">
    <property type="entry name" value="Epox_hydrolase-like"/>
</dbReference>
<dbReference type="PANTHER" id="PTHR43798:SF31">
    <property type="entry name" value="AB HYDROLASE SUPERFAMILY PROTEIN YCLE"/>
    <property type="match status" value="1"/>
</dbReference>
<dbReference type="InterPro" id="IPR050266">
    <property type="entry name" value="AB_hydrolase_sf"/>
</dbReference>
<dbReference type="InterPro" id="IPR000073">
    <property type="entry name" value="AB_hydrolase_1"/>
</dbReference>
<dbReference type="EMBL" id="VFPS01000002">
    <property type="protein sequence ID" value="TQM99062.1"/>
    <property type="molecule type" value="Genomic_DNA"/>
</dbReference>